<evidence type="ECO:0000313" key="3">
    <source>
        <dbReference type="EMBL" id="MBN9644515.1"/>
    </source>
</evidence>
<dbReference type="InterPro" id="IPR012551">
    <property type="entry name" value="DUF1707_SHOCT-like"/>
</dbReference>
<dbReference type="Pfam" id="PF08044">
    <property type="entry name" value="DUF1707"/>
    <property type="match status" value="1"/>
</dbReference>
<keyword evidence="1" id="KW-0472">Membrane</keyword>
<reference evidence="3" key="1">
    <citation type="submission" date="2021-03" db="EMBL/GenBank/DDBJ databases">
        <authorList>
            <person name="Sun Q."/>
        </authorList>
    </citation>
    <scope>NUCLEOTIDE SEQUENCE</scope>
    <source>
        <strain evidence="3">CCM 8862</strain>
    </source>
</reference>
<evidence type="ECO:0000259" key="2">
    <source>
        <dbReference type="Pfam" id="PF08044"/>
    </source>
</evidence>
<evidence type="ECO:0000256" key="1">
    <source>
        <dbReference type="SAM" id="Phobius"/>
    </source>
</evidence>
<keyword evidence="4" id="KW-1185">Reference proteome</keyword>
<proteinExistence type="predicted"/>
<evidence type="ECO:0000313" key="4">
    <source>
        <dbReference type="Proteomes" id="UP000664332"/>
    </source>
</evidence>
<feature type="transmembrane region" description="Helical" evidence="1">
    <location>
        <begin position="102"/>
        <end position="120"/>
    </location>
</feature>
<keyword evidence="1" id="KW-1133">Transmembrane helix</keyword>
<dbReference type="RefSeq" id="WP_377769093.1">
    <property type="nucleotide sequence ID" value="NZ_JBHUKW010000006.1"/>
</dbReference>
<comment type="caution">
    <text evidence="3">The sequence shown here is derived from an EMBL/GenBank/DDBJ whole genome shotgun (WGS) entry which is preliminary data.</text>
</comment>
<organism evidence="3 4">
    <name type="scientific">Corynebacterium mendelii</name>
    <dbReference type="NCBI Taxonomy" id="2765362"/>
    <lineage>
        <taxon>Bacteria</taxon>
        <taxon>Bacillati</taxon>
        <taxon>Actinomycetota</taxon>
        <taxon>Actinomycetes</taxon>
        <taxon>Mycobacteriales</taxon>
        <taxon>Corynebacteriaceae</taxon>
        <taxon>Corynebacterium</taxon>
    </lineage>
</organism>
<dbReference type="AlphaFoldDB" id="A0A939E070"/>
<dbReference type="EMBL" id="JAFLEQ010000014">
    <property type="protein sequence ID" value="MBN9644515.1"/>
    <property type="molecule type" value="Genomic_DNA"/>
</dbReference>
<protein>
    <submittedName>
        <fullName evidence="3">DUF1707 domain-containing protein</fullName>
    </submittedName>
</protein>
<name>A0A939E070_9CORY</name>
<gene>
    <name evidence="3" type="ORF">JZY06_07810</name>
</gene>
<feature type="transmembrane region" description="Helical" evidence="1">
    <location>
        <begin position="126"/>
        <end position="148"/>
    </location>
</feature>
<feature type="domain" description="DUF1707" evidence="2">
    <location>
        <begin position="9"/>
        <end position="61"/>
    </location>
</feature>
<accession>A0A939E070</accession>
<keyword evidence="1" id="KW-0812">Transmembrane</keyword>
<sequence length="182" mass="20013">MNQGNNRDLRVGNADRDKAMQCLQDLYAAGYLTVSEFDERTRLACAATTRGEITDLFTDLPRQAFTNRGNLPATTQSQQVTRTSFNLPEITKPRASGKSQRLGVALISTIGLVAISGINVPGFGFAALLIPVVWILLYVMKVGPASWYQPTPTMLQRSAEQIRQLGSSVRGSTDSFDPFRDR</sequence>
<dbReference type="Proteomes" id="UP000664332">
    <property type="component" value="Unassembled WGS sequence"/>
</dbReference>